<dbReference type="EC" id="5.2.1.8" evidence="2"/>
<proteinExistence type="predicted"/>
<dbReference type="PANTHER" id="PTHR43811">
    <property type="entry name" value="FKBP-TYPE PEPTIDYL-PROLYL CIS-TRANS ISOMERASE FKPA"/>
    <property type="match status" value="1"/>
</dbReference>
<keyword evidence="4" id="KW-0413">Isomerase</keyword>
<evidence type="ECO:0000256" key="2">
    <source>
        <dbReference type="ARBA" id="ARBA00013194"/>
    </source>
</evidence>
<evidence type="ECO:0000256" key="4">
    <source>
        <dbReference type="ARBA" id="ARBA00023235"/>
    </source>
</evidence>
<gene>
    <name evidence="6" type="ORF">ISN45_Aa06g001600</name>
</gene>
<evidence type="ECO:0000256" key="3">
    <source>
        <dbReference type="ARBA" id="ARBA00023110"/>
    </source>
</evidence>
<protein>
    <recommendedName>
        <fullName evidence="2">peptidylprolyl isomerase</fullName>
        <ecNumber evidence="2">5.2.1.8</ecNumber>
    </recommendedName>
</protein>
<comment type="caution">
    <text evidence="6">The sequence shown here is derived from an EMBL/GenBank/DDBJ whole genome shotgun (WGS) entry which is preliminary data.</text>
</comment>
<evidence type="ECO:0000256" key="1">
    <source>
        <dbReference type="ARBA" id="ARBA00000971"/>
    </source>
</evidence>
<evidence type="ECO:0000313" key="7">
    <source>
        <dbReference type="Proteomes" id="UP000694240"/>
    </source>
</evidence>
<comment type="catalytic activity">
    <reaction evidence="1">
        <text>[protein]-peptidylproline (omega=180) = [protein]-peptidylproline (omega=0)</text>
        <dbReference type="Rhea" id="RHEA:16237"/>
        <dbReference type="Rhea" id="RHEA-COMP:10747"/>
        <dbReference type="Rhea" id="RHEA-COMP:10748"/>
        <dbReference type="ChEBI" id="CHEBI:83833"/>
        <dbReference type="ChEBI" id="CHEBI:83834"/>
        <dbReference type="EC" id="5.2.1.8"/>
    </reaction>
</comment>
<feature type="domain" description="Nucleoplasmin-like" evidence="5">
    <location>
        <begin position="4"/>
        <end position="98"/>
    </location>
</feature>
<dbReference type="PANTHER" id="PTHR43811:SF19">
    <property type="entry name" value="39 KDA FK506-BINDING NUCLEAR PROTEIN"/>
    <property type="match status" value="1"/>
</dbReference>
<dbReference type="AlphaFoldDB" id="A0A8T1YS10"/>
<dbReference type="InterPro" id="IPR041232">
    <property type="entry name" value="NPL"/>
</dbReference>
<reference evidence="6 7" key="1">
    <citation type="submission" date="2020-12" db="EMBL/GenBank/DDBJ databases">
        <title>Concerted genomic and epigenomic changes stabilize Arabidopsis allopolyploids.</title>
        <authorList>
            <person name="Chen Z."/>
        </authorList>
    </citation>
    <scope>NUCLEOTIDE SEQUENCE [LARGE SCALE GENOMIC DNA]</scope>
    <source>
        <strain evidence="6">Allo738</strain>
        <tissue evidence="6">Leaf</tissue>
    </source>
</reference>
<accession>A0A8T1YS10</accession>
<dbReference type="Pfam" id="PF17800">
    <property type="entry name" value="NPL"/>
    <property type="match status" value="1"/>
</dbReference>
<dbReference type="Proteomes" id="UP000694240">
    <property type="component" value="Chromosome 11"/>
</dbReference>
<organism evidence="6 7">
    <name type="scientific">Arabidopsis thaliana x Arabidopsis arenosa</name>
    <dbReference type="NCBI Taxonomy" id="1240361"/>
    <lineage>
        <taxon>Eukaryota</taxon>
        <taxon>Viridiplantae</taxon>
        <taxon>Streptophyta</taxon>
        <taxon>Embryophyta</taxon>
        <taxon>Tracheophyta</taxon>
        <taxon>Spermatophyta</taxon>
        <taxon>Magnoliopsida</taxon>
        <taxon>eudicotyledons</taxon>
        <taxon>Gunneridae</taxon>
        <taxon>Pentapetalae</taxon>
        <taxon>rosids</taxon>
        <taxon>malvids</taxon>
        <taxon>Brassicales</taxon>
        <taxon>Brassicaceae</taxon>
        <taxon>Camelineae</taxon>
        <taxon>Arabidopsis</taxon>
    </lineage>
</organism>
<keyword evidence="7" id="KW-1185">Reference proteome</keyword>
<name>A0A8T1YS10_9BRAS</name>
<dbReference type="GO" id="GO:0003755">
    <property type="term" value="F:peptidyl-prolyl cis-trans isomerase activity"/>
    <property type="evidence" value="ECO:0007669"/>
    <property type="project" value="UniProtKB-KW"/>
</dbReference>
<evidence type="ECO:0000259" key="5">
    <source>
        <dbReference type="Pfam" id="PF17800"/>
    </source>
</evidence>
<evidence type="ECO:0000313" key="6">
    <source>
        <dbReference type="EMBL" id="KAG7549245.1"/>
    </source>
</evidence>
<keyword evidence="3" id="KW-0697">Rotamase</keyword>
<dbReference type="EMBL" id="JAEFBK010000011">
    <property type="protein sequence ID" value="KAG7549245.1"/>
    <property type="molecule type" value="Genomic_DNA"/>
</dbReference>
<sequence length="203" mass="23408">MKEFWGIELKLGKPHCFRLRNDEHRKLIVTTATLGEGLGKEKSVLQCSIGDSKRPVDLCALLPKINEACSLTLLFDHYADSVEFSVIGDRSIYLNGYWQHEKGKDVNSGGVIIEKKEDFQDKGKDVNLGVEIEEEEEAKSFKRFWRDSIKRKRRYAPPGSCLRGRLYQDILPPTFEERYRLYRILRKQLAKTNSPQATVCPSK</sequence>